<dbReference type="AlphaFoldDB" id="B5CWT5"/>
<name>B5CWT5_PHOPM</name>
<evidence type="ECO:0000313" key="2">
    <source>
        <dbReference type="Proteomes" id="UP000003452"/>
    </source>
</evidence>
<comment type="caution">
    <text evidence="1">The sequence shown here is derived from an EMBL/GenBank/DDBJ whole genome shotgun (WGS) entry which is preliminary data.</text>
</comment>
<dbReference type="Proteomes" id="UP000003452">
    <property type="component" value="Unassembled WGS sequence"/>
</dbReference>
<gene>
    <name evidence="1" type="ORF">BACPLE_01175</name>
</gene>
<organism evidence="1 2">
    <name type="scientific">Phocaeicola plebeius (strain DSM 17135 / JCM 12973 / CCUG 54634 / M2)</name>
    <name type="common">Bacteroides plebeius</name>
    <dbReference type="NCBI Taxonomy" id="484018"/>
    <lineage>
        <taxon>Bacteria</taxon>
        <taxon>Pseudomonadati</taxon>
        <taxon>Bacteroidota</taxon>
        <taxon>Bacteroidia</taxon>
        <taxon>Bacteroidales</taxon>
        <taxon>Bacteroidaceae</taxon>
        <taxon>Phocaeicola</taxon>
    </lineage>
</organism>
<sequence length="71" mass="7328">MIPEYQAVIVCRKGTLPDTEELAQGGGIAHAASFKGLPRLNTIMGNDSTGKAVGRHCQAESVTGMPLTGSS</sequence>
<proteinExistence type="predicted"/>
<evidence type="ECO:0000313" key="1">
    <source>
        <dbReference type="EMBL" id="EDY96732.1"/>
    </source>
</evidence>
<dbReference type="HOGENOM" id="CLU_2731670_0_0_10"/>
<dbReference type="EMBL" id="ABQC02000012">
    <property type="protein sequence ID" value="EDY96732.1"/>
    <property type="molecule type" value="Genomic_DNA"/>
</dbReference>
<reference evidence="1 2" key="2">
    <citation type="submission" date="2008-08" db="EMBL/GenBank/DDBJ databases">
        <authorList>
            <person name="Fulton L."/>
            <person name="Clifton S."/>
            <person name="Fulton B."/>
            <person name="Xu J."/>
            <person name="Minx P."/>
            <person name="Pepin K.H."/>
            <person name="Johnson M."/>
            <person name="Thiruvilangam P."/>
            <person name="Bhonagiri V."/>
            <person name="Nash W.E."/>
            <person name="Mardis E.R."/>
            <person name="Wilson R.K."/>
        </authorList>
    </citation>
    <scope>NUCLEOTIDE SEQUENCE [LARGE SCALE GENOMIC DNA]</scope>
    <source>
        <strain evidence="2">DSM 17135 / JCM 12973 / M2</strain>
    </source>
</reference>
<accession>B5CWT5</accession>
<reference evidence="1 2" key="1">
    <citation type="submission" date="2008-08" db="EMBL/GenBank/DDBJ databases">
        <title>Draft genome sequence of Bacteroides plebeius (DSM 17135).</title>
        <authorList>
            <person name="Sudarsanam P."/>
            <person name="Ley R."/>
            <person name="Guruge J."/>
            <person name="Turnbaugh P.J."/>
            <person name="Mahowald M."/>
            <person name="Liep D."/>
            <person name="Gordon J."/>
        </authorList>
    </citation>
    <scope>NUCLEOTIDE SEQUENCE [LARGE SCALE GENOMIC DNA]</scope>
    <source>
        <strain evidence="2">DSM 17135 / JCM 12973 / M2</strain>
    </source>
</reference>
<protein>
    <submittedName>
        <fullName evidence="1">Uncharacterized protein</fullName>
    </submittedName>
</protein>